<dbReference type="SMART" id="SM00267">
    <property type="entry name" value="GGDEF"/>
    <property type="match status" value="1"/>
</dbReference>
<feature type="region of interest" description="Disordered" evidence="1">
    <location>
        <begin position="937"/>
        <end position="956"/>
    </location>
</feature>
<dbReference type="InterPro" id="IPR043128">
    <property type="entry name" value="Rev_trsase/Diguanyl_cyclase"/>
</dbReference>
<reference evidence="7" key="1">
    <citation type="journal article" date="2019" name="Int. J. Syst. Evol. Microbiol.">
        <title>The Global Catalogue of Microorganisms (GCM) 10K type strain sequencing project: providing services to taxonomists for standard genome sequencing and annotation.</title>
        <authorList>
            <consortium name="The Broad Institute Genomics Platform"/>
            <consortium name="The Broad Institute Genome Sequencing Center for Infectious Disease"/>
            <person name="Wu L."/>
            <person name="Ma J."/>
        </authorList>
    </citation>
    <scope>NUCLEOTIDE SEQUENCE [LARGE SCALE GENOMIC DNA]</scope>
    <source>
        <strain evidence="7">JCM 4816</strain>
    </source>
</reference>
<keyword evidence="2" id="KW-1133">Transmembrane helix</keyword>
<feature type="transmembrane region" description="Helical" evidence="2">
    <location>
        <begin position="55"/>
        <end position="72"/>
    </location>
</feature>
<feature type="domain" description="EAL" evidence="4">
    <location>
        <begin position="674"/>
        <end position="936"/>
    </location>
</feature>
<dbReference type="Gene3D" id="3.20.20.450">
    <property type="entry name" value="EAL domain"/>
    <property type="match status" value="1"/>
</dbReference>
<feature type="transmembrane region" description="Helical" evidence="2">
    <location>
        <begin position="309"/>
        <end position="331"/>
    </location>
</feature>
<dbReference type="InterPro" id="IPR001633">
    <property type="entry name" value="EAL_dom"/>
</dbReference>
<dbReference type="InterPro" id="IPR013656">
    <property type="entry name" value="PAS_4"/>
</dbReference>
<dbReference type="Pfam" id="PF00563">
    <property type="entry name" value="EAL"/>
    <property type="match status" value="1"/>
</dbReference>
<dbReference type="SUPFAM" id="SSF55785">
    <property type="entry name" value="PYP-like sensor domain (PAS domain)"/>
    <property type="match status" value="1"/>
</dbReference>
<feature type="transmembrane region" description="Helical" evidence="2">
    <location>
        <begin position="241"/>
        <end position="260"/>
    </location>
</feature>
<dbReference type="RefSeq" id="WP_380580485.1">
    <property type="nucleotide sequence ID" value="NZ_JBHSQJ010000019.1"/>
</dbReference>
<dbReference type="Pfam" id="PF08448">
    <property type="entry name" value="PAS_4"/>
    <property type="match status" value="1"/>
</dbReference>
<proteinExistence type="predicted"/>
<feature type="transmembrane region" description="Helical" evidence="2">
    <location>
        <begin position="215"/>
        <end position="234"/>
    </location>
</feature>
<evidence type="ECO:0000313" key="7">
    <source>
        <dbReference type="Proteomes" id="UP001596174"/>
    </source>
</evidence>
<keyword evidence="2" id="KW-0472">Membrane</keyword>
<dbReference type="Gene3D" id="3.30.450.20">
    <property type="entry name" value="PAS domain"/>
    <property type="match status" value="1"/>
</dbReference>
<gene>
    <name evidence="6" type="ORF">ACFP3V_05940</name>
</gene>
<evidence type="ECO:0000313" key="6">
    <source>
        <dbReference type="EMBL" id="MFC5906755.1"/>
    </source>
</evidence>
<sequence length="956" mass="101263">MLSTESTSSGPLSASASAAASAALLSGRLGDAAEAEEESGQRPVLSPEAARLPRILLLVVCLGYLAGAAYGWGGQTLADVMGDFGLSGAALTASASCLAYAVRARGRHRSAWACFGVSSFMVATGNGIWGWYECVVHQDLPSPSLADYVFLFYAPPAILGLLLLANRPRNAAGWLCLALDGWLIAGSLLTLSWSLALARTAQGDAHSPLRLTVQLAYPLLDILLISMVLGLRYRSRDGNRAAVHTAIVALALTVLCDALFTSETFRAGYHSGELLDAGWFSGSMLLAWAPWAGTSPLRGGGGGAGRHHVASTFSALTPYAAAAVCTVGMLYDALSAHRLDKVVLITSCTVVLALILRQGVMLLDNLSLAQRLSHQENHFRTLVQGSSDVIMIADRGGTLRYVSPAAAGVYGRPAEDLVGRRLRELVHPDDVHQVLGEVQRYLDQGPDGETTARIECRVRSGAGEWLDVESTVNHHPHGLIFNSRDVSERVRLQAQLHHNAFHDALTDLPNRALFLERGRAALARPGAAVAVLFLDLDGFKAVNDTAGHQVGDELLVQAARRLRDAVRSGDTVARLGGDEFAVLLVGEHPGELDQARAVDVAERLRGLLSVPYRVGGEEHTVAASVGIALPDPGTAPAAAELLRNADLAMYQAKRRGKDRVALFTPTLRQEQRRRTELDRQLAEAVREGRLELVHEPIVDLAGGRVVAVEALPRWRTARGGALAAAEPAELLQAAAGDRSLRFARWLVEQAVRQAVGRGRRLGAAGRIPVVVRLPARSVVAPGLTEAVAGALHRAGLPPERLVLQITDGGSEEGRAHRFDELVRRAEQLRNLGIGLALDGLAGGSAPLAGLRQLPVTRLCLERGLVDDLPESAFQRTLAGSVLTLGRQLGLAVHADGVDTPGQAALLLQLGCAEGQGRLYGGPRGERELTDLLLGPAFEPRTGARVPTPSGAPSGSG</sequence>
<accession>A0ABW1FW95</accession>
<dbReference type="InterPro" id="IPR035965">
    <property type="entry name" value="PAS-like_dom_sf"/>
</dbReference>
<evidence type="ECO:0000256" key="2">
    <source>
        <dbReference type="SAM" id="Phobius"/>
    </source>
</evidence>
<dbReference type="InterPro" id="IPR052155">
    <property type="entry name" value="Biofilm_reg_signaling"/>
</dbReference>
<dbReference type="InterPro" id="IPR000014">
    <property type="entry name" value="PAS"/>
</dbReference>
<dbReference type="Gene3D" id="3.30.70.270">
    <property type="match status" value="1"/>
</dbReference>
<feature type="transmembrane region" description="Helical" evidence="2">
    <location>
        <begin position="343"/>
        <end position="363"/>
    </location>
</feature>
<dbReference type="PROSITE" id="PS50883">
    <property type="entry name" value="EAL"/>
    <property type="match status" value="1"/>
</dbReference>
<dbReference type="InterPro" id="IPR035919">
    <property type="entry name" value="EAL_sf"/>
</dbReference>
<feature type="transmembrane region" description="Helical" evidence="2">
    <location>
        <begin position="111"/>
        <end position="132"/>
    </location>
</feature>
<feature type="transmembrane region" description="Helical" evidence="2">
    <location>
        <begin position="84"/>
        <end position="102"/>
    </location>
</feature>
<dbReference type="CDD" id="cd01948">
    <property type="entry name" value="EAL"/>
    <property type="match status" value="1"/>
</dbReference>
<dbReference type="SUPFAM" id="SSF55073">
    <property type="entry name" value="Nucleotide cyclase"/>
    <property type="match status" value="1"/>
</dbReference>
<name>A0ABW1FW95_9ACTN</name>
<dbReference type="SUPFAM" id="SSF141868">
    <property type="entry name" value="EAL domain-like"/>
    <property type="match status" value="1"/>
</dbReference>
<keyword evidence="2" id="KW-0812">Transmembrane</keyword>
<dbReference type="InterPro" id="IPR000160">
    <property type="entry name" value="GGDEF_dom"/>
</dbReference>
<comment type="caution">
    <text evidence="6">The sequence shown here is derived from an EMBL/GenBank/DDBJ whole genome shotgun (WGS) entry which is preliminary data.</text>
</comment>
<dbReference type="PANTHER" id="PTHR44757:SF2">
    <property type="entry name" value="BIOFILM ARCHITECTURE MAINTENANCE PROTEIN MBAA"/>
    <property type="match status" value="1"/>
</dbReference>
<evidence type="ECO:0000259" key="5">
    <source>
        <dbReference type="PROSITE" id="PS50887"/>
    </source>
</evidence>
<dbReference type="InterPro" id="IPR029787">
    <property type="entry name" value="Nucleotide_cyclase"/>
</dbReference>
<dbReference type="PANTHER" id="PTHR44757">
    <property type="entry name" value="DIGUANYLATE CYCLASE DGCP"/>
    <property type="match status" value="1"/>
</dbReference>
<dbReference type="Proteomes" id="UP001596174">
    <property type="component" value="Unassembled WGS sequence"/>
</dbReference>
<dbReference type="EMBL" id="JBHSQJ010000019">
    <property type="protein sequence ID" value="MFC5906755.1"/>
    <property type="molecule type" value="Genomic_DNA"/>
</dbReference>
<dbReference type="CDD" id="cd01949">
    <property type="entry name" value="GGDEF"/>
    <property type="match status" value="1"/>
</dbReference>
<dbReference type="CDD" id="cd00130">
    <property type="entry name" value="PAS"/>
    <property type="match status" value="1"/>
</dbReference>
<protein>
    <submittedName>
        <fullName evidence="6">Bifunctional diguanylate cyclase/phosphodiesterase</fullName>
    </submittedName>
</protein>
<organism evidence="6 7">
    <name type="scientific">Streptacidiphilus monticola</name>
    <dbReference type="NCBI Taxonomy" id="2161674"/>
    <lineage>
        <taxon>Bacteria</taxon>
        <taxon>Bacillati</taxon>
        <taxon>Actinomycetota</taxon>
        <taxon>Actinomycetes</taxon>
        <taxon>Kitasatosporales</taxon>
        <taxon>Streptomycetaceae</taxon>
        <taxon>Streptacidiphilus</taxon>
    </lineage>
</organism>
<feature type="domain" description="GGDEF" evidence="5">
    <location>
        <begin position="527"/>
        <end position="665"/>
    </location>
</feature>
<feature type="transmembrane region" description="Helical" evidence="2">
    <location>
        <begin position="144"/>
        <end position="165"/>
    </location>
</feature>
<evidence type="ECO:0000256" key="1">
    <source>
        <dbReference type="SAM" id="MobiDB-lite"/>
    </source>
</evidence>
<evidence type="ECO:0000259" key="4">
    <source>
        <dbReference type="PROSITE" id="PS50883"/>
    </source>
</evidence>
<dbReference type="SMART" id="SM00052">
    <property type="entry name" value="EAL"/>
    <property type="match status" value="1"/>
</dbReference>
<dbReference type="PROSITE" id="PS50887">
    <property type="entry name" value="GGDEF"/>
    <property type="match status" value="1"/>
</dbReference>
<feature type="transmembrane region" description="Helical" evidence="2">
    <location>
        <begin position="172"/>
        <end position="195"/>
    </location>
</feature>
<dbReference type="NCBIfam" id="TIGR00229">
    <property type="entry name" value="sensory_box"/>
    <property type="match status" value="1"/>
</dbReference>
<dbReference type="NCBIfam" id="TIGR00254">
    <property type="entry name" value="GGDEF"/>
    <property type="match status" value="1"/>
</dbReference>
<feature type="domain" description="PAS" evidence="3">
    <location>
        <begin position="375"/>
        <end position="445"/>
    </location>
</feature>
<keyword evidence="7" id="KW-1185">Reference proteome</keyword>
<dbReference type="PROSITE" id="PS50112">
    <property type="entry name" value="PAS"/>
    <property type="match status" value="1"/>
</dbReference>
<dbReference type="SMART" id="SM00091">
    <property type="entry name" value="PAS"/>
    <property type="match status" value="1"/>
</dbReference>
<evidence type="ECO:0000259" key="3">
    <source>
        <dbReference type="PROSITE" id="PS50112"/>
    </source>
</evidence>
<dbReference type="Pfam" id="PF00990">
    <property type="entry name" value="GGDEF"/>
    <property type="match status" value="1"/>
</dbReference>